<dbReference type="EC" id="2.1.1.-" evidence="8"/>
<organism evidence="10 11">
    <name type="scientific">Mucilaginibacter mallensis</name>
    <dbReference type="NCBI Taxonomy" id="652787"/>
    <lineage>
        <taxon>Bacteria</taxon>
        <taxon>Pseudomonadati</taxon>
        <taxon>Bacteroidota</taxon>
        <taxon>Sphingobacteriia</taxon>
        <taxon>Sphingobacteriales</taxon>
        <taxon>Sphingobacteriaceae</taxon>
        <taxon>Mucilaginibacter</taxon>
    </lineage>
</organism>
<dbReference type="Proteomes" id="UP000199679">
    <property type="component" value="Chromosome I"/>
</dbReference>
<dbReference type="GO" id="GO:0003677">
    <property type="term" value="F:DNA binding"/>
    <property type="evidence" value="ECO:0007669"/>
    <property type="project" value="UniProtKB-KW"/>
</dbReference>
<dbReference type="Gene3D" id="3.40.50.150">
    <property type="entry name" value="Vaccinia Virus protein VP39"/>
    <property type="match status" value="1"/>
</dbReference>
<gene>
    <name evidence="10" type="ORF">SAMN05216490_4352</name>
</gene>
<dbReference type="RefSeq" id="WP_091378068.1">
    <property type="nucleotide sequence ID" value="NZ_LT629740.1"/>
</dbReference>
<evidence type="ECO:0000256" key="7">
    <source>
        <dbReference type="ARBA" id="ARBA00049120"/>
    </source>
</evidence>
<evidence type="ECO:0000256" key="8">
    <source>
        <dbReference type="RuleBase" id="RU362026"/>
    </source>
</evidence>
<sequence>MDFDNYLQEYIKSDSVIPYFIQGNSLQILKTFPDNSIDCIITSPPYWNQRTYAAGGIGNEKKPEQFIDELLLIFADLKRVLKPTGSFWLNLGDTYRNKALLGLPWRIAIKMMDSQDWILRNSVIWNKQKGGMQSNSDRLRNVHENFFHFVKKSKGYYYDADNIRSKPRQTIVKNGSVISATGVSGVRYKRQIELSTSLSLLEKENAKNELNVILSKISLGEIHDFRMIIRNQQRTTHSDSENVSGRAKQLNEKGFYFLIYHPSGTLPNDVWNIIPEDTQNREKHFAAFPEDLCKIPILATCPNDGIVLDPFCGTGTVSKVAYALGRKSIGIDLSEDYISLANNRLRIYDFNQAI</sequence>
<dbReference type="GO" id="GO:0032259">
    <property type="term" value="P:methylation"/>
    <property type="evidence" value="ECO:0007669"/>
    <property type="project" value="UniProtKB-KW"/>
</dbReference>
<evidence type="ECO:0000259" key="9">
    <source>
        <dbReference type="Pfam" id="PF01555"/>
    </source>
</evidence>
<keyword evidence="4" id="KW-0949">S-adenosyl-L-methionine</keyword>
<keyword evidence="3" id="KW-0808">Transferase</keyword>
<comment type="similarity">
    <text evidence="1">Belongs to the N(4)/N(6)-methyltransferase family. N(4) subfamily.</text>
</comment>
<evidence type="ECO:0000256" key="2">
    <source>
        <dbReference type="ARBA" id="ARBA00022603"/>
    </source>
</evidence>
<protein>
    <recommendedName>
        <fullName evidence="8">Methyltransferase</fullName>
        <ecNumber evidence="8">2.1.1.-</ecNumber>
    </recommendedName>
</protein>
<dbReference type="GO" id="GO:0015667">
    <property type="term" value="F:site-specific DNA-methyltransferase (cytosine-N4-specific) activity"/>
    <property type="evidence" value="ECO:0007669"/>
    <property type="project" value="UniProtKB-EC"/>
</dbReference>
<evidence type="ECO:0000313" key="10">
    <source>
        <dbReference type="EMBL" id="SDT61700.1"/>
    </source>
</evidence>
<evidence type="ECO:0000256" key="3">
    <source>
        <dbReference type="ARBA" id="ARBA00022679"/>
    </source>
</evidence>
<dbReference type="InterPro" id="IPR002941">
    <property type="entry name" value="DNA_methylase_N4/N6"/>
</dbReference>
<name>A0A1H2BTM7_MUCMA</name>
<dbReference type="Pfam" id="PF01555">
    <property type="entry name" value="N6_N4_Mtase"/>
    <property type="match status" value="1"/>
</dbReference>
<evidence type="ECO:0000256" key="5">
    <source>
        <dbReference type="ARBA" id="ARBA00022747"/>
    </source>
</evidence>
<proteinExistence type="inferred from homology"/>
<dbReference type="SUPFAM" id="SSF53335">
    <property type="entry name" value="S-adenosyl-L-methionine-dependent methyltransferases"/>
    <property type="match status" value="1"/>
</dbReference>
<evidence type="ECO:0000256" key="4">
    <source>
        <dbReference type="ARBA" id="ARBA00022691"/>
    </source>
</evidence>
<reference evidence="10 11" key="1">
    <citation type="submission" date="2016-10" db="EMBL/GenBank/DDBJ databases">
        <authorList>
            <person name="de Groot N.N."/>
        </authorList>
    </citation>
    <scope>NUCLEOTIDE SEQUENCE [LARGE SCALE GENOMIC DNA]</scope>
    <source>
        <strain evidence="10 11">MP1X4</strain>
    </source>
</reference>
<dbReference type="STRING" id="652787.SAMN05216490_4352"/>
<dbReference type="REBASE" id="162868">
    <property type="entry name" value="M.MmaMP1X4ORF4352P"/>
</dbReference>
<dbReference type="PROSITE" id="PS00093">
    <property type="entry name" value="N4_MTASE"/>
    <property type="match status" value="1"/>
</dbReference>
<dbReference type="InterPro" id="IPR017985">
    <property type="entry name" value="MeTrfase_CN4_CS"/>
</dbReference>
<evidence type="ECO:0000313" key="11">
    <source>
        <dbReference type="Proteomes" id="UP000199679"/>
    </source>
</evidence>
<dbReference type="OrthoDB" id="9800801at2"/>
<keyword evidence="5" id="KW-0680">Restriction system</keyword>
<dbReference type="InterPro" id="IPR001091">
    <property type="entry name" value="RM_Methyltransferase"/>
</dbReference>
<accession>A0A1H2BTM7</accession>
<keyword evidence="2 10" id="KW-0489">Methyltransferase</keyword>
<evidence type="ECO:0000256" key="6">
    <source>
        <dbReference type="ARBA" id="ARBA00023125"/>
    </source>
</evidence>
<dbReference type="CDD" id="cd02440">
    <property type="entry name" value="AdoMet_MTases"/>
    <property type="match status" value="1"/>
</dbReference>
<dbReference type="AlphaFoldDB" id="A0A1H2BTM7"/>
<feature type="domain" description="DNA methylase N-4/N-6" evidence="9">
    <location>
        <begin position="37"/>
        <end position="342"/>
    </location>
</feature>
<dbReference type="EMBL" id="LT629740">
    <property type="protein sequence ID" value="SDT61700.1"/>
    <property type="molecule type" value="Genomic_DNA"/>
</dbReference>
<keyword evidence="6" id="KW-0238">DNA-binding</keyword>
<dbReference type="InterPro" id="IPR029063">
    <property type="entry name" value="SAM-dependent_MTases_sf"/>
</dbReference>
<dbReference type="GO" id="GO:0009307">
    <property type="term" value="P:DNA restriction-modification system"/>
    <property type="evidence" value="ECO:0007669"/>
    <property type="project" value="UniProtKB-KW"/>
</dbReference>
<dbReference type="PRINTS" id="PR00508">
    <property type="entry name" value="S21N4MTFRASE"/>
</dbReference>
<keyword evidence="11" id="KW-1185">Reference proteome</keyword>
<dbReference type="GO" id="GO:0008170">
    <property type="term" value="F:N-methyltransferase activity"/>
    <property type="evidence" value="ECO:0007669"/>
    <property type="project" value="InterPro"/>
</dbReference>
<evidence type="ECO:0000256" key="1">
    <source>
        <dbReference type="ARBA" id="ARBA00010203"/>
    </source>
</evidence>
<comment type="catalytic activity">
    <reaction evidence="7">
        <text>a 2'-deoxycytidine in DNA + S-adenosyl-L-methionine = an N(4)-methyl-2'-deoxycytidine in DNA + S-adenosyl-L-homocysteine + H(+)</text>
        <dbReference type="Rhea" id="RHEA:16857"/>
        <dbReference type="Rhea" id="RHEA-COMP:11369"/>
        <dbReference type="Rhea" id="RHEA-COMP:13674"/>
        <dbReference type="ChEBI" id="CHEBI:15378"/>
        <dbReference type="ChEBI" id="CHEBI:57856"/>
        <dbReference type="ChEBI" id="CHEBI:59789"/>
        <dbReference type="ChEBI" id="CHEBI:85452"/>
        <dbReference type="ChEBI" id="CHEBI:137933"/>
        <dbReference type="EC" id="2.1.1.113"/>
    </reaction>
</comment>